<comment type="caution">
    <text evidence="1">The sequence shown here is derived from an EMBL/GenBank/DDBJ whole genome shotgun (WGS) entry which is preliminary data.</text>
</comment>
<name>A0A6L6YHF2_9BURK</name>
<accession>A0A6L6YHF2</accession>
<gene>
    <name evidence="1" type="ORF">E5987_06270</name>
</gene>
<dbReference type="EMBL" id="WSRP01000016">
    <property type="protein sequence ID" value="MVX56814.1"/>
    <property type="molecule type" value="Genomic_DNA"/>
</dbReference>
<organism evidence="1 2">
    <name type="scientific">Parasutterella muris</name>
    <dbReference type="NCBI Taxonomy" id="2565572"/>
    <lineage>
        <taxon>Bacteria</taxon>
        <taxon>Pseudomonadati</taxon>
        <taxon>Pseudomonadota</taxon>
        <taxon>Betaproteobacteria</taxon>
        <taxon>Burkholderiales</taxon>
        <taxon>Sutterellaceae</taxon>
        <taxon>Parasutterella</taxon>
    </lineage>
</organism>
<dbReference type="AlphaFoldDB" id="A0A6L6YHF2"/>
<reference evidence="1 2" key="1">
    <citation type="submission" date="2019-12" db="EMBL/GenBank/DDBJ databases">
        <title>Microbes associate with the intestines of laboratory mice.</title>
        <authorList>
            <person name="Navarre W."/>
            <person name="Wong E."/>
        </authorList>
    </citation>
    <scope>NUCLEOTIDE SEQUENCE [LARGE SCALE GENOMIC DNA]</scope>
    <source>
        <strain evidence="1 2">NM82_D38</strain>
    </source>
</reference>
<dbReference type="Proteomes" id="UP000472580">
    <property type="component" value="Unassembled WGS sequence"/>
</dbReference>
<proteinExistence type="predicted"/>
<keyword evidence="2" id="KW-1185">Reference proteome</keyword>
<evidence type="ECO:0000313" key="2">
    <source>
        <dbReference type="Proteomes" id="UP000472580"/>
    </source>
</evidence>
<dbReference type="RefSeq" id="WP_160335245.1">
    <property type="nucleotide sequence ID" value="NZ_CALPCR010000003.1"/>
</dbReference>
<protein>
    <submittedName>
        <fullName evidence="1">Uncharacterized protein</fullName>
    </submittedName>
</protein>
<sequence length="146" mass="16616">MTLKYKPDMVKFSNEILVTEENLDSCAMNQSGLTSYYSSQKASADRQLNLCKLAQEITYANLYKEFKEKLISSEERYTDKTIDSMIKTEPKYIAVAQRTIDAQEIRDQLQACVTALIDRKKNIQQLLDSRTIQAGGAVGLTTRNNF</sequence>
<evidence type="ECO:0000313" key="1">
    <source>
        <dbReference type="EMBL" id="MVX56814.1"/>
    </source>
</evidence>